<evidence type="ECO:0000313" key="2">
    <source>
        <dbReference type="Proteomes" id="UP001491310"/>
    </source>
</evidence>
<gene>
    <name evidence="1" type="ORF">WJX75_001704</name>
</gene>
<name>A0ABR2YG11_9CHLO</name>
<evidence type="ECO:0000313" key="1">
    <source>
        <dbReference type="EMBL" id="KAK9904743.1"/>
    </source>
</evidence>
<protein>
    <recommendedName>
        <fullName evidence="3">Bifunctional inhibitor/plant lipid transfer protein/seed storage helical domain-containing protein</fullName>
    </recommendedName>
</protein>
<dbReference type="EMBL" id="JALJOT010000012">
    <property type="protein sequence ID" value="KAK9904743.1"/>
    <property type="molecule type" value="Genomic_DNA"/>
</dbReference>
<accession>A0ABR2YG11</accession>
<keyword evidence="2" id="KW-1185">Reference proteome</keyword>
<comment type="caution">
    <text evidence="1">The sequence shown here is derived from an EMBL/GenBank/DDBJ whole genome shotgun (WGS) entry which is preliminary data.</text>
</comment>
<evidence type="ECO:0008006" key="3">
    <source>
        <dbReference type="Google" id="ProtNLM"/>
    </source>
</evidence>
<dbReference type="Proteomes" id="UP001491310">
    <property type="component" value="Unassembled WGS sequence"/>
</dbReference>
<proteinExistence type="predicted"/>
<reference evidence="1 2" key="1">
    <citation type="journal article" date="2024" name="Nat. Commun.">
        <title>Phylogenomics reveals the evolutionary origins of lichenization in chlorophyte algae.</title>
        <authorList>
            <person name="Puginier C."/>
            <person name="Libourel C."/>
            <person name="Otte J."/>
            <person name="Skaloud P."/>
            <person name="Haon M."/>
            <person name="Grisel S."/>
            <person name="Petersen M."/>
            <person name="Berrin J.G."/>
            <person name="Delaux P.M."/>
            <person name="Dal Grande F."/>
            <person name="Keller J."/>
        </authorList>
    </citation>
    <scope>NUCLEOTIDE SEQUENCE [LARGE SCALE GENOMIC DNA]</scope>
    <source>
        <strain evidence="1 2">SAG 216-7</strain>
    </source>
</reference>
<sequence length="101" mass="10549">MVPTLNLEEAVLILQYIRQTPAPTAQCCSDATAFVNKGCSCNSMFVTYVAQQRGFTAKTLAVVARAVQLSTCAANSPINNPCDSASSGVPAATTPRLITVP</sequence>
<organism evidence="1 2">
    <name type="scientific">Coccomyxa subellipsoidea</name>
    <dbReference type="NCBI Taxonomy" id="248742"/>
    <lineage>
        <taxon>Eukaryota</taxon>
        <taxon>Viridiplantae</taxon>
        <taxon>Chlorophyta</taxon>
        <taxon>core chlorophytes</taxon>
        <taxon>Trebouxiophyceae</taxon>
        <taxon>Trebouxiophyceae incertae sedis</taxon>
        <taxon>Coccomyxaceae</taxon>
        <taxon>Coccomyxa</taxon>
    </lineage>
</organism>